<dbReference type="Proteomes" id="UP001275436">
    <property type="component" value="Unassembled WGS sequence"/>
</dbReference>
<reference evidence="3 4" key="1">
    <citation type="submission" date="2023-02" db="EMBL/GenBank/DDBJ databases">
        <title>Oceanobacillus kimchii IFOP_LL358 isolated form Alexandrium catenella lab strain.</title>
        <authorList>
            <person name="Gajardo G."/>
            <person name="Ueki S."/>
            <person name="Maruyama F."/>
        </authorList>
    </citation>
    <scope>NUCLEOTIDE SEQUENCE [LARGE SCALE GENOMIC DNA]</scope>
    <source>
        <strain evidence="3 4">IFOP_LL358</strain>
    </source>
</reference>
<dbReference type="PRINTS" id="PR00097">
    <property type="entry name" value="ANTSNTHASEII"/>
</dbReference>
<dbReference type="Pfam" id="PF00117">
    <property type="entry name" value="GATase"/>
    <property type="match status" value="1"/>
</dbReference>
<dbReference type="InterPro" id="IPR050472">
    <property type="entry name" value="Anth_synth/Amidotransfase"/>
</dbReference>
<dbReference type="PRINTS" id="PR00096">
    <property type="entry name" value="GATASE"/>
</dbReference>
<keyword evidence="4" id="KW-1185">Reference proteome</keyword>
<name>A0ABQ5TJ40_9BACI</name>
<dbReference type="NCBIfam" id="TIGR00566">
    <property type="entry name" value="trpG_papA"/>
    <property type="match status" value="1"/>
</dbReference>
<evidence type="ECO:0000259" key="2">
    <source>
        <dbReference type="Pfam" id="PF00117"/>
    </source>
</evidence>
<feature type="domain" description="Glutamine amidotransferase" evidence="2">
    <location>
        <begin position="3"/>
        <end position="185"/>
    </location>
</feature>
<evidence type="ECO:0000313" key="3">
    <source>
        <dbReference type="EMBL" id="GLO65155.1"/>
    </source>
</evidence>
<dbReference type="PRINTS" id="PR00099">
    <property type="entry name" value="CPSGATASE"/>
</dbReference>
<gene>
    <name evidence="3" type="primary">pabA_2</name>
    <name evidence="3" type="ORF">MACH08_09390</name>
</gene>
<evidence type="ECO:0000256" key="1">
    <source>
        <dbReference type="ARBA" id="ARBA00022962"/>
    </source>
</evidence>
<dbReference type="SUPFAM" id="SSF52317">
    <property type="entry name" value="Class I glutamine amidotransferase-like"/>
    <property type="match status" value="1"/>
</dbReference>
<accession>A0ABQ5TJ40</accession>
<sequence>MLLIIDNYDSFTYNLVHYLEKFSIELMVIKNDQTTIKEIIELDPEYILLSPGPHNPDQAGITLDVIKFFHDKVPILGVCLGHQAIGQAFGANIIKTKPMHGKRSIIFHDAKTIFMDIPYPYLVTRYHSLVIERASLPEELVITSESEDGEIMGVRHTTFPIEGVQFHPESIWTEYGEKLLLNFITHYANYKERRNDATDRKIDI</sequence>
<dbReference type="InterPro" id="IPR006221">
    <property type="entry name" value="TrpG/PapA_dom"/>
</dbReference>
<proteinExistence type="predicted"/>
<dbReference type="EMBL" id="BSKO01000001">
    <property type="protein sequence ID" value="GLO65155.1"/>
    <property type="molecule type" value="Genomic_DNA"/>
</dbReference>
<protein>
    <submittedName>
        <fullName evidence="3">Glutamine amidotransferase</fullName>
    </submittedName>
</protein>
<comment type="caution">
    <text evidence="3">The sequence shown here is derived from an EMBL/GenBank/DDBJ whole genome shotgun (WGS) entry which is preliminary data.</text>
</comment>
<dbReference type="PANTHER" id="PTHR43418">
    <property type="entry name" value="MULTIFUNCTIONAL TRYPTOPHAN BIOSYNTHESIS PROTEIN-RELATED"/>
    <property type="match status" value="1"/>
</dbReference>
<dbReference type="CDD" id="cd01743">
    <property type="entry name" value="GATase1_Anthranilate_Synthase"/>
    <property type="match status" value="1"/>
</dbReference>
<dbReference type="InterPro" id="IPR029062">
    <property type="entry name" value="Class_I_gatase-like"/>
</dbReference>
<dbReference type="PROSITE" id="PS51273">
    <property type="entry name" value="GATASE_TYPE_1"/>
    <property type="match status" value="1"/>
</dbReference>
<dbReference type="PANTHER" id="PTHR43418:SF4">
    <property type="entry name" value="MULTIFUNCTIONAL TRYPTOPHAN BIOSYNTHESIS PROTEIN"/>
    <property type="match status" value="1"/>
</dbReference>
<evidence type="ECO:0000313" key="4">
    <source>
        <dbReference type="Proteomes" id="UP001275436"/>
    </source>
</evidence>
<dbReference type="InterPro" id="IPR017926">
    <property type="entry name" value="GATASE"/>
</dbReference>
<organism evidence="3 4">
    <name type="scientific">Oceanobacillus kimchii</name>
    <dbReference type="NCBI Taxonomy" id="746691"/>
    <lineage>
        <taxon>Bacteria</taxon>
        <taxon>Bacillati</taxon>
        <taxon>Bacillota</taxon>
        <taxon>Bacilli</taxon>
        <taxon>Bacillales</taxon>
        <taxon>Bacillaceae</taxon>
        <taxon>Oceanobacillus</taxon>
    </lineage>
</organism>
<dbReference type="RefSeq" id="WP_069686399.1">
    <property type="nucleotide sequence ID" value="NZ_BSKO01000001.1"/>
</dbReference>
<keyword evidence="1 3" id="KW-0315">Glutamine amidotransferase</keyword>
<dbReference type="Gene3D" id="3.40.50.880">
    <property type="match status" value="1"/>
</dbReference>